<protein>
    <recommendedName>
        <fullName evidence="8">tRNA-specific adenosine deaminase</fullName>
        <ecNumber evidence="8">3.5.4.33</ecNumber>
    </recommendedName>
</protein>
<proteinExistence type="inferred from homology"/>
<dbReference type="InterPro" id="IPR028883">
    <property type="entry name" value="tRNA_aden_deaminase"/>
</dbReference>
<comment type="catalytic activity">
    <reaction evidence="7 8">
        <text>adenosine(34) in tRNA + H2O + H(+) = inosine(34) in tRNA + NH4(+)</text>
        <dbReference type="Rhea" id="RHEA:43168"/>
        <dbReference type="Rhea" id="RHEA-COMP:10373"/>
        <dbReference type="Rhea" id="RHEA-COMP:10374"/>
        <dbReference type="ChEBI" id="CHEBI:15377"/>
        <dbReference type="ChEBI" id="CHEBI:15378"/>
        <dbReference type="ChEBI" id="CHEBI:28938"/>
        <dbReference type="ChEBI" id="CHEBI:74411"/>
        <dbReference type="ChEBI" id="CHEBI:82852"/>
        <dbReference type="EC" id="3.5.4.33"/>
    </reaction>
</comment>
<keyword evidence="5 8" id="KW-0378">Hydrolase</keyword>
<feature type="domain" description="CMP/dCMP-type deaminase" evidence="9">
    <location>
        <begin position="6"/>
        <end position="118"/>
    </location>
</feature>
<dbReference type="PANTHER" id="PTHR11079">
    <property type="entry name" value="CYTOSINE DEAMINASE FAMILY MEMBER"/>
    <property type="match status" value="1"/>
</dbReference>
<gene>
    <name evidence="8 10" type="primary">tadA</name>
    <name evidence="10" type="ORF">R6G80_01580</name>
</gene>
<keyword evidence="3 8" id="KW-0819">tRNA processing</keyword>
<feature type="active site" description="Proton donor" evidence="8">
    <location>
        <position position="59"/>
    </location>
</feature>
<evidence type="ECO:0000256" key="6">
    <source>
        <dbReference type="ARBA" id="ARBA00022833"/>
    </source>
</evidence>
<evidence type="ECO:0000256" key="5">
    <source>
        <dbReference type="ARBA" id="ARBA00022801"/>
    </source>
</evidence>
<keyword evidence="4 8" id="KW-0479">Metal-binding</keyword>
<evidence type="ECO:0000313" key="10">
    <source>
        <dbReference type="EMBL" id="MDY5154418.1"/>
    </source>
</evidence>
<evidence type="ECO:0000313" key="11">
    <source>
        <dbReference type="Proteomes" id="UP001281731"/>
    </source>
</evidence>
<comment type="similarity">
    <text evidence="1">Belongs to the cytidine and deoxycytidylate deaminase family. ADAT2 subfamily.</text>
</comment>
<dbReference type="InterPro" id="IPR002125">
    <property type="entry name" value="CMP_dCMP_dom"/>
</dbReference>
<name>A0AAW9HTL6_9ACTO</name>
<dbReference type="GO" id="GO:0008270">
    <property type="term" value="F:zinc ion binding"/>
    <property type="evidence" value="ECO:0007669"/>
    <property type="project" value="UniProtKB-UniRule"/>
</dbReference>
<dbReference type="SUPFAM" id="SSF53927">
    <property type="entry name" value="Cytidine deaminase-like"/>
    <property type="match status" value="1"/>
</dbReference>
<feature type="binding site" evidence="8">
    <location>
        <position position="90"/>
    </location>
    <ligand>
        <name>Zn(2+)</name>
        <dbReference type="ChEBI" id="CHEBI:29105"/>
        <note>catalytic</note>
    </ligand>
</feature>
<dbReference type="NCBIfam" id="NF008113">
    <property type="entry name" value="PRK10860.1"/>
    <property type="match status" value="1"/>
</dbReference>
<dbReference type="GO" id="GO:0002100">
    <property type="term" value="P:tRNA wobble adenosine to inosine editing"/>
    <property type="evidence" value="ECO:0007669"/>
    <property type="project" value="UniProtKB-UniRule"/>
</dbReference>
<dbReference type="HAMAP" id="MF_00972">
    <property type="entry name" value="tRNA_aden_deaminase"/>
    <property type="match status" value="1"/>
</dbReference>
<evidence type="ECO:0000256" key="4">
    <source>
        <dbReference type="ARBA" id="ARBA00022723"/>
    </source>
</evidence>
<sequence length="156" mass="17234">MGRKKEQEKAFIGRAMELAQQAEKAGDVPVGAVVVLNGKIVGEGYNTREAEVDPVGHAEIMALREAGKRLGRWRLDDADLYVTLEPCTMCAGAILGARIRRVFFGAWDEKAGAAGSVRDVLRDSRMNHQVEVYGGICEEEVALQLVNFFDERRALR</sequence>
<dbReference type="PANTHER" id="PTHR11079:SF202">
    <property type="entry name" value="TRNA-SPECIFIC ADENOSINE DEAMINASE"/>
    <property type="match status" value="1"/>
</dbReference>
<evidence type="ECO:0000256" key="1">
    <source>
        <dbReference type="ARBA" id="ARBA00010669"/>
    </source>
</evidence>
<dbReference type="AlphaFoldDB" id="A0AAW9HTL6"/>
<dbReference type="InterPro" id="IPR016193">
    <property type="entry name" value="Cytidine_deaminase-like"/>
</dbReference>
<dbReference type="Gene3D" id="3.40.140.10">
    <property type="entry name" value="Cytidine Deaminase, domain 2"/>
    <property type="match status" value="1"/>
</dbReference>
<dbReference type="CDD" id="cd01285">
    <property type="entry name" value="nucleoside_deaminase"/>
    <property type="match status" value="1"/>
</dbReference>
<dbReference type="EC" id="3.5.4.33" evidence="8"/>
<evidence type="ECO:0000256" key="2">
    <source>
        <dbReference type="ARBA" id="ARBA00011738"/>
    </source>
</evidence>
<dbReference type="PROSITE" id="PS00903">
    <property type="entry name" value="CYT_DCMP_DEAMINASES_1"/>
    <property type="match status" value="1"/>
</dbReference>
<dbReference type="PROSITE" id="PS51747">
    <property type="entry name" value="CYT_DCMP_DEAMINASES_2"/>
    <property type="match status" value="1"/>
</dbReference>
<organism evidence="10 11">
    <name type="scientific">Actinotignum urinale</name>
    <dbReference type="NCBI Taxonomy" id="190146"/>
    <lineage>
        <taxon>Bacteria</taxon>
        <taxon>Bacillati</taxon>
        <taxon>Actinomycetota</taxon>
        <taxon>Actinomycetes</taxon>
        <taxon>Actinomycetales</taxon>
        <taxon>Actinomycetaceae</taxon>
        <taxon>Actinotignum</taxon>
    </lineage>
</organism>
<feature type="binding site" evidence="8">
    <location>
        <position position="87"/>
    </location>
    <ligand>
        <name>Zn(2+)</name>
        <dbReference type="ChEBI" id="CHEBI:29105"/>
        <note>catalytic</note>
    </ligand>
</feature>
<dbReference type="EMBL" id="JAWNGC010000001">
    <property type="protein sequence ID" value="MDY5154418.1"/>
    <property type="molecule type" value="Genomic_DNA"/>
</dbReference>
<evidence type="ECO:0000256" key="7">
    <source>
        <dbReference type="ARBA" id="ARBA00048045"/>
    </source>
</evidence>
<dbReference type="InterPro" id="IPR016192">
    <property type="entry name" value="APOBEC/CMP_deaminase_Zn-bd"/>
</dbReference>
<dbReference type="RefSeq" id="WP_320756266.1">
    <property type="nucleotide sequence ID" value="NZ_JAWNGC010000001.1"/>
</dbReference>
<comment type="subunit">
    <text evidence="2 8">Homodimer.</text>
</comment>
<accession>A0AAW9HTL6</accession>
<dbReference type="Pfam" id="PF00383">
    <property type="entry name" value="dCMP_cyt_deam_1"/>
    <property type="match status" value="1"/>
</dbReference>
<dbReference type="FunFam" id="3.40.140.10:FF:000005">
    <property type="entry name" value="tRNA-specific adenosine deaminase"/>
    <property type="match status" value="1"/>
</dbReference>
<reference evidence="10" key="1">
    <citation type="submission" date="2023-10" db="EMBL/GenBank/DDBJ databases">
        <title>Whole Genome based description of the genera Actinobaculum and Actinotignum reveals a complex phylogenetic relationship within the species included in the genus Actinotignum.</title>
        <authorList>
            <person name="Jensen C.S."/>
            <person name="Dargis R."/>
            <person name="Kemp M."/>
            <person name="Christensen J.J."/>
        </authorList>
    </citation>
    <scope>NUCLEOTIDE SEQUENCE</scope>
    <source>
        <strain evidence="10">SLA_B511</strain>
    </source>
</reference>
<keyword evidence="6 8" id="KW-0862">Zinc</keyword>
<comment type="function">
    <text evidence="8">Catalyzes the deamination of adenosine to inosine at the wobble position 34 of tRNA(Arg2).</text>
</comment>
<comment type="caution">
    <text evidence="10">The sequence shown here is derived from an EMBL/GenBank/DDBJ whole genome shotgun (WGS) entry which is preliminary data.</text>
</comment>
<evidence type="ECO:0000256" key="3">
    <source>
        <dbReference type="ARBA" id="ARBA00022694"/>
    </source>
</evidence>
<dbReference type="GO" id="GO:0052717">
    <property type="term" value="F:tRNA-specific adenosine-34 deaminase activity"/>
    <property type="evidence" value="ECO:0007669"/>
    <property type="project" value="UniProtKB-UniRule"/>
</dbReference>
<evidence type="ECO:0000256" key="8">
    <source>
        <dbReference type="HAMAP-Rule" id="MF_00972"/>
    </source>
</evidence>
<feature type="binding site" evidence="8">
    <location>
        <position position="57"/>
    </location>
    <ligand>
        <name>Zn(2+)</name>
        <dbReference type="ChEBI" id="CHEBI:29105"/>
        <note>catalytic</note>
    </ligand>
</feature>
<evidence type="ECO:0000259" key="9">
    <source>
        <dbReference type="PROSITE" id="PS51747"/>
    </source>
</evidence>
<dbReference type="Proteomes" id="UP001281731">
    <property type="component" value="Unassembled WGS sequence"/>
</dbReference>
<comment type="cofactor">
    <cofactor evidence="8">
        <name>Zn(2+)</name>
        <dbReference type="ChEBI" id="CHEBI:29105"/>
    </cofactor>
    <text evidence="8">Binds 1 zinc ion per subunit.</text>
</comment>